<dbReference type="Proteomes" id="UP000184335">
    <property type="component" value="Unassembled WGS sequence"/>
</dbReference>
<reference evidence="1 2" key="1">
    <citation type="submission" date="2016-11" db="EMBL/GenBank/DDBJ databases">
        <authorList>
            <person name="Jaros S."/>
            <person name="Januszkiewicz K."/>
            <person name="Wedrychowicz H."/>
        </authorList>
    </citation>
    <scope>NUCLEOTIDE SEQUENCE [LARGE SCALE GENOMIC DNA]</scope>
    <source>
        <strain evidence="1 2">DSM 25479</strain>
    </source>
</reference>
<dbReference type="RefSeq" id="WP_073180679.1">
    <property type="nucleotide sequence ID" value="NZ_FQYI01000011.1"/>
</dbReference>
<evidence type="ECO:0000313" key="1">
    <source>
        <dbReference type="EMBL" id="SHJ17032.1"/>
    </source>
</evidence>
<dbReference type="OrthoDB" id="1269697at2"/>
<name>A0A1M6H4H1_9FLAO</name>
<organism evidence="1 2">
    <name type="scientific">Cruoricaptor ignavus</name>
    <dbReference type="NCBI Taxonomy" id="1118202"/>
    <lineage>
        <taxon>Bacteria</taxon>
        <taxon>Pseudomonadati</taxon>
        <taxon>Bacteroidota</taxon>
        <taxon>Flavobacteriia</taxon>
        <taxon>Flavobacteriales</taxon>
        <taxon>Weeksellaceae</taxon>
        <taxon>Cruoricaptor</taxon>
    </lineage>
</organism>
<dbReference type="EMBL" id="FQYI01000011">
    <property type="protein sequence ID" value="SHJ17032.1"/>
    <property type="molecule type" value="Genomic_DNA"/>
</dbReference>
<proteinExistence type="predicted"/>
<accession>A0A1M6H4H1</accession>
<evidence type="ECO:0000313" key="2">
    <source>
        <dbReference type="Proteomes" id="UP000184335"/>
    </source>
</evidence>
<protein>
    <submittedName>
        <fullName evidence="1">Uncharacterized protein</fullName>
    </submittedName>
</protein>
<keyword evidence="2" id="KW-1185">Reference proteome</keyword>
<dbReference type="AlphaFoldDB" id="A0A1M6H4H1"/>
<sequence>MKKRINIDEIVYNFLHSQCDFAEEILLTNFFHGDWEADILRIGRDGFSHEIEIKLSKSDFRNDFKKFYTHQKTGEKFLKHDKICCGDFVCNRFSFLLPMGLVPQSEIPEHCGIIEFYHNPDSWKTEFFNVREAKLLHEDPYWKLVDKDLFIRKLAQNLLAKKLELKGRAEELILPNPSELKRK</sequence>
<dbReference type="STRING" id="1118202.SAMN05443429_11121"/>
<gene>
    <name evidence="1" type="ORF">SAMN05443429_11121</name>
</gene>